<dbReference type="RefSeq" id="WP_143950330.1">
    <property type="nucleotide sequence ID" value="NZ_BAABMB010000003.1"/>
</dbReference>
<evidence type="ECO:0000313" key="1">
    <source>
        <dbReference type="EMBL" id="TSH90414.1"/>
    </source>
</evidence>
<protein>
    <submittedName>
        <fullName evidence="1">Uncharacterized protein</fullName>
    </submittedName>
</protein>
<proteinExistence type="predicted"/>
<dbReference type="EMBL" id="VLTJ01000039">
    <property type="protein sequence ID" value="TSH90414.1"/>
    <property type="molecule type" value="Genomic_DNA"/>
</dbReference>
<reference evidence="1 2" key="1">
    <citation type="submission" date="2019-07" db="EMBL/GenBank/DDBJ databases">
        <title>Qingshengfaniella alkalisoli gen. nov., sp. nov., isolated from saline soil.</title>
        <authorList>
            <person name="Xu L."/>
            <person name="Huang X.-X."/>
            <person name="Sun J.-Q."/>
        </authorList>
    </citation>
    <scope>NUCLEOTIDE SEQUENCE [LARGE SCALE GENOMIC DNA]</scope>
    <source>
        <strain evidence="1 2">DSM 27279</strain>
    </source>
</reference>
<gene>
    <name evidence="1" type="ORF">FOZ76_21575</name>
</gene>
<evidence type="ECO:0000313" key="2">
    <source>
        <dbReference type="Proteomes" id="UP000318405"/>
    </source>
</evidence>
<sequence length="76" mass="8307">MAYASTHTEIRITDEMERRLGDQMAREGGSGGFTAPLKNFGAGIMHCATAFGAFLDAYANTVDRAGRRASTHRHYI</sequence>
<accession>A0A556AC00</accession>
<dbReference type="AlphaFoldDB" id="A0A556AC00"/>
<organism evidence="1 2">
    <name type="scientific">Verticiella sediminum</name>
    <dbReference type="NCBI Taxonomy" id="1247510"/>
    <lineage>
        <taxon>Bacteria</taxon>
        <taxon>Pseudomonadati</taxon>
        <taxon>Pseudomonadota</taxon>
        <taxon>Betaproteobacteria</taxon>
        <taxon>Burkholderiales</taxon>
        <taxon>Alcaligenaceae</taxon>
        <taxon>Verticiella</taxon>
    </lineage>
</organism>
<dbReference type="Proteomes" id="UP000318405">
    <property type="component" value="Unassembled WGS sequence"/>
</dbReference>
<keyword evidence="2" id="KW-1185">Reference proteome</keyword>
<comment type="caution">
    <text evidence="1">The sequence shown here is derived from an EMBL/GenBank/DDBJ whole genome shotgun (WGS) entry which is preliminary data.</text>
</comment>
<name>A0A556AC00_9BURK</name>